<feature type="transmembrane region" description="Helical" evidence="1">
    <location>
        <begin position="210"/>
        <end position="229"/>
    </location>
</feature>
<feature type="transmembrane region" description="Helical" evidence="1">
    <location>
        <begin position="169"/>
        <end position="190"/>
    </location>
</feature>
<evidence type="ECO:0000256" key="1">
    <source>
        <dbReference type="SAM" id="Phobius"/>
    </source>
</evidence>
<feature type="transmembrane region" description="Helical" evidence="1">
    <location>
        <begin position="141"/>
        <end position="162"/>
    </location>
</feature>
<comment type="caution">
    <text evidence="2">The sequence shown here is derived from an EMBL/GenBank/DDBJ whole genome shotgun (WGS) entry which is preliminary data.</text>
</comment>
<dbReference type="EMBL" id="JAUSWN010000005">
    <property type="protein sequence ID" value="MDQ0479038.1"/>
    <property type="molecule type" value="Genomic_DNA"/>
</dbReference>
<evidence type="ECO:0000313" key="3">
    <source>
        <dbReference type="Proteomes" id="UP001224418"/>
    </source>
</evidence>
<feature type="transmembrane region" description="Helical" evidence="1">
    <location>
        <begin position="66"/>
        <end position="86"/>
    </location>
</feature>
<keyword evidence="3" id="KW-1185">Reference proteome</keyword>
<organism evidence="2 3">
    <name type="scientific">Hathewaya limosa</name>
    <name type="common">Clostridium limosum</name>
    <dbReference type="NCBI Taxonomy" id="1536"/>
    <lineage>
        <taxon>Bacteria</taxon>
        <taxon>Bacillati</taxon>
        <taxon>Bacillota</taxon>
        <taxon>Clostridia</taxon>
        <taxon>Eubacteriales</taxon>
        <taxon>Clostridiaceae</taxon>
        <taxon>Hathewaya</taxon>
    </lineage>
</organism>
<keyword evidence="1" id="KW-1133">Transmembrane helix</keyword>
<keyword evidence="1" id="KW-0472">Membrane</keyword>
<accession>A0ABU0JPN4</accession>
<dbReference type="RefSeq" id="WP_307355158.1">
    <property type="nucleotide sequence ID" value="NZ_BAAACJ010000009.1"/>
</dbReference>
<reference evidence="2 3" key="1">
    <citation type="submission" date="2023-07" db="EMBL/GenBank/DDBJ databases">
        <title>Genomic Encyclopedia of Type Strains, Phase IV (KMG-IV): sequencing the most valuable type-strain genomes for metagenomic binning, comparative biology and taxonomic classification.</title>
        <authorList>
            <person name="Goeker M."/>
        </authorList>
    </citation>
    <scope>NUCLEOTIDE SEQUENCE [LARGE SCALE GENOMIC DNA]</scope>
    <source>
        <strain evidence="2 3">DSM 1400</strain>
    </source>
</reference>
<gene>
    <name evidence="2" type="ORF">QOZ93_000767</name>
</gene>
<feature type="transmembrane region" description="Helical" evidence="1">
    <location>
        <begin position="107"/>
        <end position="129"/>
    </location>
</feature>
<keyword evidence="1" id="KW-0812">Transmembrane</keyword>
<name>A0ABU0JPN4_HATLI</name>
<sequence length="235" mass="27813">MNLDNFKIDNPIFKNYFKIFDLKGKKLKITFLFLVILLYKAIFTPVKPEYLQLIKCSSIVNVDILYDYIVPLVLALIICYIFYSDYKNKEYELLTFYNRGNINYNVFYRWLIHTLLYILGSFITAMIYYRTVSFLDKTNLLLSLRFIPSLVFLCSLSLFLIIYIKKINIVSCILILYCVLDYVFLGKLGYCFSIGANINNFYYKISPQFFFINRISLLFIGIVLVYIACKKAIRI</sequence>
<proteinExistence type="predicted"/>
<protein>
    <submittedName>
        <fullName evidence="2">Magnesium-transporting ATPase (P-type)</fullName>
    </submittedName>
</protein>
<feature type="transmembrane region" description="Helical" evidence="1">
    <location>
        <begin position="27"/>
        <end position="46"/>
    </location>
</feature>
<dbReference type="Proteomes" id="UP001224418">
    <property type="component" value="Unassembled WGS sequence"/>
</dbReference>
<evidence type="ECO:0000313" key="2">
    <source>
        <dbReference type="EMBL" id="MDQ0479038.1"/>
    </source>
</evidence>